<evidence type="ECO:0000313" key="4">
    <source>
        <dbReference type="EMBL" id="RGR68144.1"/>
    </source>
</evidence>
<dbReference type="Proteomes" id="UP000475905">
    <property type="component" value="Unassembled WGS sequence"/>
</dbReference>
<reference evidence="4 5" key="1">
    <citation type="submission" date="2018-08" db="EMBL/GenBank/DDBJ databases">
        <title>A genome reference for cultivated species of the human gut microbiota.</title>
        <authorList>
            <person name="Zou Y."/>
            <person name="Xue W."/>
            <person name="Luo G."/>
        </authorList>
    </citation>
    <scope>NUCLEOTIDE SEQUENCE [LARGE SCALE GENOMIC DNA]</scope>
    <source>
        <strain evidence="4 5">AF24-29LB</strain>
    </source>
</reference>
<sequence length="67" mass="7554">MHGRNCTLRTKSPFSLYPIQCLGVSRLVQINRGQVKSGFSDLLKKFIEINSDNAIGEYICSVYRSSL</sequence>
<dbReference type="Proteomes" id="UP000284205">
    <property type="component" value="Unassembled WGS sequence"/>
</dbReference>
<dbReference type="EMBL" id="VVYP01000009">
    <property type="protein sequence ID" value="KAA5463764.1"/>
    <property type="molecule type" value="Genomic_DNA"/>
</dbReference>
<proteinExistence type="predicted"/>
<evidence type="ECO:0000313" key="6">
    <source>
        <dbReference type="Proteomes" id="UP000427825"/>
    </source>
</evidence>
<evidence type="ECO:0000313" key="1">
    <source>
        <dbReference type="EMBL" id="KAA5463764.1"/>
    </source>
</evidence>
<accession>A0A412FJ19</accession>
<dbReference type="EMBL" id="VVYJ01000010">
    <property type="protein sequence ID" value="KAA5474271.1"/>
    <property type="molecule type" value="Genomic_DNA"/>
</dbReference>
<reference evidence="6 7" key="2">
    <citation type="journal article" date="2019" name="Nat. Med.">
        <title>A library of human gut bacterial isolates paired with longitudinal multiomics data enables mechanistic microbiome research.</title>
        <authorList>
            <person name="Poyet M."/>
            <person name="Groussin M."/>
            <person name="Gibbons S.M."/>
            <person name="Avila-Pacheco J."/>
            <person name="Jiang X."/>
            <person name="Kearney S.M."/>
            <person name="Perrotta A.R."/>
            <person name="Berdy B."/>
            <person name="Zhao S."/>
            <person name="Lieberman T.D."/>
            <person name="Swanson P.K."/>
            <person name="Smith M."/>
            <person name="Roesemann S."/>
            <person name="Alexander J.E."/>
            <person name="Rich S.A."/>
            <person name="Livny J."/>
            <person name="Vlamakis H."/>
            <person name="Clish C."/>
            <person name="Bullock K."/>
            <person name="Deik A."/>
            <person name="Scott J."/>
            <person name="Pierce K.A."/>
            <person name="Xavier R.J."/>
            <person name="Alm E.J."/>
        </authorList>
    </citation>
    <scope>NUCLEOTIDE SEQUENCE [LARGE SCALE GENOMIC DNA]</scope>
    <source>
        <strain evidence="3 8">BIOML-A21</strain>
        <strain evidence="2 6">BIOML-A25</strain>
        <strain evidence="1 7">BIOML-A31</strain>
    </source>
</reference>
<dbReference type="Proteomes" id="UP000491168">
    <property type="component" value="Unassembled WGS sequence"/>
</dbReference>
<name>A0A412FJ19_9BACE</name>
<dbReference type="EMBL" id="QRUO01000018">
    <property type="protein sequence ID" value="RGR68144.1"/>
    <property type="molecule type" value="Genomic_DNA"/>
</dbReference>
<dbReference type="Proteomes" id="UP000427825">
    <property type="component" value="Unassembled WGS sequence"/>
</dbReference>
<comment type="caution">
    <text evidence="4">The sequence shown here is derived from an EMBL/GenBank/DDBJ whole genome shotgun (WGS) entry which is preliminary data.</text>
</comment>
<dbReference type="AlphaFoldDB" id="A0A412FJ19"/>
<organism evidence="4 5">
    <name type="scientific">Bacteroides caccae</name>
    <dbReference type="NCBI Taxonomy" id="47678"/>
    <lineage>
        <taxon>Bacteria</taxon>
        <taxon>Pseudomonadati</taxon>
        <taxon>Bacteroidota</taxon>
        <taxon>Bacteroidia</taxon>
        <taxon>Bacteroidales</taxon>
        <taxon>Bacteroidaceae</taxon>
        <taxon>Bacteroides</taxon>
    </lineage>
</organism>
<evidence type="ECO:0000313" key="8">
    <source>
        <dbReference type="Proteomes" id="UP000491168"/>
    </source>
</evidence>
<evidence type="ECO:0000313" key="2">
    <source>
        <dbReference type="EMBL" id="KAA5474271.1"/>
    </source>
</evidence>
<evidence type="ECO:0000313" key="3">
    <source>
        <dbReference type="EMBL" id="KAA5485893.1"/>
    </source>
</evidence>
<evidence type="ECO:0000313" key="7">
    <source>
        <dbReference type="Proteomes" id="UP000475905"/>
    </source>
</evidence>
<dbReference type="EMBL" id="VVYF01000034">
    <property type="protein sequence ID" value="KAA5485893.1"/>
    <property type="molecule type" value="Genomic_DNA"/>
</dbReference>
<gene>
    <name evidence="4" type="ORF">DWY26_16840</name>
    <name evidence="3" type="ORF">F2Y35_21770</name>
    <name evidence="1" type="ORF">F2Y36_09190</name>
    <name evidence="2" type="ORF">F2Y39_16935</name>
</gene>
<evidence type="ECO:0000313" key="5">
    <source>
        <dbReference type="Proteomes" id="UP000284205"/>
    </source>
</evidence>
<protein>
    <submittedName>
        <fullName evidence="4">Uncharacterized protein</fullName>
    </submittedName>
</protein>